<dbReference type="InterPro" id="IPR036514">
    <property type="entry name" value="SGNH_hydro_sf"/>
</dbReference>
<name>A0AAE3JCH4_9FIRM</name>
<accession>A0AAE3JCH4</accession>
<dbReference type="PANTHER" id="PTHR34407">
    <property type="entry name" value="EXPRESSED PROTEIN"/>
    <property type="match status" value="1"/>
</dbReference>
<dbReference type="Proteomes" id="UP001198200">
    <property type="component" value="Unassembled WGS sequence"/>
</dbReference>
<dbReference type="EMBL" id="JAJEQN010000007">
    <property type="protein sequence ID" value="MCC2220812.1"/>
    <property type="molecule type" value="Genomic_DNA"/>
</dbReference>
<dbReference type="CDD" id="cd00229">
    <property type="entry name" value="SGNH_hydrolase"/>
    <property type="match status" value="1"/>
</dbReference>
<reference evidence="2 3" key="1">
    <citation type="submission" date="2021-10" db="EMBL/GenBank/DDBJ databases">
        <title>Anaerobic single-cell dispensing facilitates the cultivation of human gut bacteria.</title>
        <authorList>
            <person name="Afrizal A."/>
        </authorList>
    </citation>
    <scope>NUCLEOTIDE SEQUENCE [LARGE SCALE GENOMIC DNA]</scope>
    <source>
        <strain evidence="2 3">CLA-AA-H224</strain>
    </source>
</reference>
<organism evidence="2 3">
    <name type="scientific">Anthropogastromicrobium aceti</name>
    <dbReference type="NCBI Taxonomy" id="2981768"/>
    <lineage>
        <taxon>Bacteria</taxon>
        <taxon>Bacillati</taxon>
        <taxon>Bacillota</taxon>
        <taxon>Clostridia</taxon>
        <taxon>Lachnospirales</taxon>
        <taxon>Lachnospiraceae</taxon>
        <taxon>Anthropogastromicrobium</taxon>
    </lineage>
</organism>
<comment type="caution">
    <text evidence="2">The sequence shown here is derived from an EMBL/GenBank/DDBJ whole genome shotgun (WGS) entry which is preliminary data.</text>
</comment>
<evidence type="ECO:0000313" key="2">
    <source>
        <dbReference type="EMBL" id="MCC2220812.1"/>
    </source>
</evidence>
<dbReference type="Pfam" id="PF13472">
    <property type="entry name" value="Lipase_GDSL_2"/>
    <property type="match status" value="1"/>
</dbReference>
<dbReference type="PANTHER" id="PTHR34407:SF1">
    <property type="entry name" value="SGNH HYDROLASE-TYPE ESTERASE DOMAIN-CONTAINING PROTEIN"/>
    <property type="match status" value="1"/>
</dbReference>
<dbReference type="GO" id="GO:0016787">
    <property type="term" value="F:hydrolase activity"/>
    <property type="evidence" value="ECO:0007669"/>
    <property type="project" value="UniProtKB-KW"/>
</dbReference>
<keyword evidence="2" id="KW-0378">Hydrolase</keyword>
<sequence>MDNMTRLKNLMKRAANGESLVIGFLGGSITQGSLSSTPKTCYAYLVYEWWKKSFPNAAFSFVNGGIGGTTSHYGGARAWKDVLCYRPDIVTVDFSVNDDANEFFEETYEGTLRRLLAAPSAPAVVVLNNVFYDTGKNAQDYHNRIADHYGIPHVSIKDTVYPDVESGKIVRADITPDNLHPNDKGHRLVADEICKLLDSIKAEVEEETIAGKSTKTEESILLPAPLTENAYEYSRLIQIQDNEAILDGFLVDPIEKKGMLDIFKNGWTAAHTNDKISFEIECSCLAVQYRKSVQQPVPKAKAVIDGDEAHAVILDGNFTEDWGDCLYLEPLLHHAEKKVHRIEITITDAKDIVRPFYLVSLIVS</sequence>
<dbReference type="Gene3D" id="3.40.50.1110">
    <property type="entry name" value="SGNH hydrolase"/>
    <property type="match status" value="1"/>
</dbReference>
<dbReference type="RefSeq" id="WP_308731265.1">
    <property type="nucleotide sequence ID" value="NZ_JAJEQN010000007.1"/>
</dbReference>
<protein>
    <submittedName>
        <fullName evidence="2">SGNH/GDSL hydrolase family protein</fullName>
    </submittedName>
</protein>
<dbReference type="SUPFAM" id="SSF52266">
    <property type="entry name" value="SGNH hydrolase"/>
    <property type="match status" value="1"/>
</dbReference>
<dbReference type="InterPro" id="IPR013830">
    <property type="entry name" value="SGNH_hydro"/>
</dbReference>
<keyword evidence="3" id="KW-1185">Reference proteome</keyword>
<evidence type="ECO:0000259" key="1">
    <source>
        <dbReference type="Pfam" id="PF13472"/>
    </source>
</evidence>
<proteinExistence type="predicted"/>
<evidence type="ECO:0000313" key="3">
    <source>
        <dbReference type="Proteomes" id="UP001198200"/>
    </source>
</evidence>
<dbReference type="AlphaFoldDB" id="A0AAE3JCH4"/>
<gene>
    <name evidence="2" type="ORF">LKD48_04010</name>
</gene>
<feature type="domain" description="SGNH hydrolase-type esterase" evidence="1">
    <location>
        <begin position="24"/>
        <end position="188"/>
    </location>
</feature>